<sequence>MFRMMPVVVTVILTLALASGSGFMDQTLSMQMRFLLLEDFFIFRPELLLQHTHKSRFTTVKSKLGLLIDTSEYASQIQEKSLDST</sequence>
<feature type="signal peptide" evidence="1">
    <location>
        <begin position="1"/>
        <end position="20"/>
    </location>
</feature>
<dbReference type="Proteomes" id="UP000314294">
    <property type="component" value="Unassembled WGS sequence"/>
</dbReference>
<dbReference type="AlphaFoldDB" id="A0A4Z2HCC8"/>
<evidence type="ECO:0000313" key="2">
    <source>
        <dbReference type="EMBL" id="TNN63281.1"/>
    </source>
</evidence>
<reference evidence="2 3" key="1">
    <citation type="submission" date="2019-03" db="EMBL/GenBank/DDBJ databases">
        <title>First draft genome of Liparis tanakae, snailfish: a comprehensive survey of snailfish specific genes.</title>
        <authorList>
            <person name="Kim W."/>
            <person name="Song I."/>
            <person name="Jeong J.-H."/>
            <person name="Kim D."/>
            <person name="Kim S."/>
            <person name="Ryu S."/>
            <person name="Song J.Y."/>
            <person name="Lee S.K."/>
        </authorList>
    </citation>
    <scope>NUCLEOTIDE SEQUENCE [LARGE SCALE GENOMIC DNA]</scope>
    <source>
        <tissue evidence="2">Muscle</tissue>
    </source>
</reference>
<evidence type="ECO:0000256" key="1">
    <source>
        <dbReference type="SAM" id="SignalP"/>
    </source>
</evidence>
<dbReference type="EMBL" id="SRLO01000277">
    <property type="protein sequence ID" value="TNN63281.1"/>
    <property type="molecule type" value="Genomic_DNA"/>
</dbReference>
<keyword evidence="3" id="KW-1185">Reference proteome</keyword>
<proteinExistence type="predicted"/>
<accession>A0A4Z2HCC8</accession>
<gene>
    <name evidence="2" type="ORF">EYF80_026532</name>
</gene>
<comment type="caution">
    <text evidence="2">The sequence shown here is derived from an EMBL/GenBank/DDBJ whole genome shotgun (WGS) entry which is preliminary data.</text>
</comment>
<organism evidence="2 3">
    <name type="scientific">Liparis tanakae</name>
    <name type="common">Tanaka's snailfish</name>
    <dbReference type="NCBI Taxonomy" id="230148"/>
    <lineage>
        <taxon>Eukaryota</taxon>
        <taxon>Metazoa</taxon>
        <taxon>Chordata</taxon>
        <taxon>Craniata</taxon>
        <taxon>Vertebrata</taxon>
        <taxon>Euteleostomi</taxon>
        <taxon>Actinopterygii</taxon>
        <taxon>Neopterygii</taxon>
        <taxon>Teleostei</taxon>
        <taxon>Neoteleostei</taxon>
        <taxon>Acanthomorphata</taxon>
        <taxon>Eupercaria</taxon>
        <taxon>Perciformes</taxon>
        <taxon>Cottioidei</taxon>
        <taxon>Cottales</taxon>
        <taxon>Liparidae</taxon>
        <taxon>Liparis</taxon>
    </lineage>
</organism>
<keyword evidence="1" id="KW-0732">Signal</keyword>
<evidence type="ECO:0000313" key="3">
    <source>
        <dbReference type="Proteomes" id="UP000314294"/>
    </source>
</evidence>
<feature type="chain" id="PRO_5021264429" evidence="1">
    <location>
        <begin position="21"/>
        <end position="85"/>
    </location>
</feature>
<protein>
    <submittedName>
        <fullName evidence="2">Uncharacterized protein</fullName>
    </submittedName>
</protein>
<name>A0A4Z2HCC8_9TELE</name>